<feature type="region of interest" description="Disordered" evidence="1">
    <location>
        <begin position="299"/>
        <end position="368"/>
    </location>
</feature>
<evidence type="ECO:0000313" key="4">
    <source>
        <dbReference type="Proteomes" id="UP001454489"/>
    </source>
</evidence>
<evidence type="ECO:0000313" key="3">
    <source>
        <dbReference type="EMBL" id="MEQ2558870.1"/>
    </source>
</evidence>
<dbReference type="CDD" id="cd00118">
    <property type="entry name" value="LysM"/>
    <property type="match status" value="1"/>
</dbReference>
<sequence length="424" mass="48121">MIEIIQDGQATPRIKLPRNLRQIGNPSGEHKIYVEDFVYTFLHPSSREEAGNPKVAILVGTQEEEHGTQYYFVRGAFYIDDMTFEKGLPQYSEEHWGFAYKQMKEYFDDEDPDKALQILGWAFVTGGMPARLTTDMERVYRMNFKEPHSLLLLLDDVEREENFYVYEKGSLRKKEGYYIFYEQNPKMQEYMVQYKEAKNPAGVTETVLDEPTGSYRERIATQARPGRGRWSMVGYAACAVLVLSTLVMGVNSIGSYEKINELQEAVSLIAGNFTQNEAKQAKDNDKTIVTTVDGKVEPLEDTAKEDTARDNQSKDKSETDKKKAKDGENSENKQDVAQNDKKESQNAGESSEQSSEEVQETAAQPQSEAEKILAQGYYIVQSGDSLESISTKIYGNKSRVERIKELNQIENADTIFAGQKLNLP</sequence>
<dbReference type="PROSITE" id="PS51782">
    <property type="entry name" value="LYSM"/>
    <property type="match status" value="1"/>
</dbReference>
<dbReference type="PANTHER" id="PTHR34700">
    <property type="entry name" value="POTASSIUM BINDING PROTEIN KBP"/>
    <property type="match status" value="1"/>
</dbReference>
<dbReference type="Proteomes" id="UP001454489">
    <property type="component" value="Unassembled WGS sequence"/>
</dbReference>
<evidence type="ECO:0000259" key="2">
    <source>
        <dbReference type="PROSITE" id="PS51782"/>
    </source>
</evidence>
<dbReference type="PANTHER" id="PTHR34700:SF4">
    <property type="entry name" value="PHAGE-LIKE ELEMENT PBSX PROTEIN XKDP"/>
    <property type="match status" value="1"/>
</dbReference>
<dbReference type="InterPro" id="IPR018392">
    <property type="entry name" value="LysM"/>
</dbReference>
<dbReference type="RefSeq" id="WP_353531546.1">
    <property type="nucleotide sequence ID" value="NZ_JBBMEX010000019.1"/>
</dbReference>
<organism evidence="3 4">
    <name type="scientific">Maccoyibacter intestinihominis</name>
    <dbReference type="NCBI Taxonomy" id="3133499"/>
    <lineage>
        <taxon>Bacteria</taxon>
        <taxon>Bacillati</taxon>
        <taxon>Bacillota</taxon>
        <taxon>Clostridia</taxon>
        <taxon>Lachnospirales</taxon>
        <taxon>Lachnospiraceae</taxon>
        <taxon>Maccoyibacter</taxon>
    </lineage>
</organism>
<dbReference type="Gene3D" id="3.10.350.10">
    <property type="entry name" value="LysM domain"/>
    <property type="match status" value="1"/>
</dbReference>
<dbReference type="InterPro" id="IPR052196">
    <property type="entry name" value="Bact_Kbp"/>
</dbReference>
<proteinExistence type="predicted"/>
<dbReference type="EMBL" id="JBBMEX010000019">
    <property type="protein sequence ID" value="MEQ2558870.1"/>
    <property type="molecule type" value="Genomic_DNA"/>
</dbReference>
<gene>
    <name evidence="3" type="ORF">WMO43_13545</name>
</gene>
<comment type="caution">
    <text evidence="3">The sequence shown here is derived from an EMBL/GenBank/DDBJ whole genome shotgun (WGS) entry which is preliminary data.</text>
</comment>
<dbReference type="InterPro" id="IPR036779">
    <property type="entry name" value="LysM_dom_sf"/>
</dbReference>
<protein>
    <submittedName>
        <fullName evidence="3">LysM peptidoglycan-binding domain-containing protein</fullName>
    </submittedName>
</protein>
<feature type="compositionally biased region" description="Basic and acidic residues" evidence="1">
    <location>
        <begin position="299"/>
        <end position="344"/>
    </location>
</feature>
<name>A0ABV1HGM5_9FIRM</name>
<evidence type="ECO:0000256" key="1">
    <source>
        <dbReference type="SAM" id="MobiDB-lite"/>
    </source>
</evidence>
<feature type="domain" description="LysM" evidence="2">
    <location>
        <begin position="376"/>
        <end position="423"/>
    </location>
</feature>
<reference evidence="3 4" key="1">
    <citation type="submission" date="2024-03" db="EMBL/GenBank/DDBJ databases">
        <title>Human intestinal bacterial collection.</title>
        <authorList>
            <person name="Pauvert C."/>
            <person name="Hitch T.C.A."/>
            <person name="Clavel T."/>
        </authorList>
    </citation>
    <scope>NUCLEOTIDE SEQUENCE [LARGE SCALE GENOMIC DNA]</scope>
    <source>
        <strain evidence="3 4">CLA-AA-H185</strain>
    </source>
</reference>
<accession>A0ABV1HGM5</accession>
<keyword evidence="4" id="KW-1185">Reference proteome</keyword>
<dbReference type="SUPFAM" id="SSF54106">
    <property type="entry name" value="LysM domain"/>
    <property type="match status" value="1"/>
</dbReference>
<dbReference type="SMART" id="SM00257">
    <property type="entry name" value="LysM"/>
    <property type="match status" value="1"/>
</dbReference>
<dbReference type="Pfam" id="PF01476">
    <property type="entry name" value="LysM"/>
    <property type="match status" value="1"/>
</dbReference>